<name>A0AAV1NQW9_SCOSC</name>
<dbReference type="AlphaFoldDB" id="A0AAV1NQW9"/>
<evidence type="ECO:0000256" key="1">
    <source>
        <dbReference type="SAM" id="MobiDB-lite"/>
    </source>
</evidence>
<sequence length="110" mass="12201">MKEGENTHLLCHRASAACVSEPDATSQDVDDVGEKDEAHDGEKHQHQNVHHGGNVMSEMDGADARRSRQHTKQQPVQEIGRVRKRSEWRRVSPTLPPPPPAAKQEGKVDA</sequence>
<evidence type="ECO:0000313" key="2">
    <source>
        <dbReference type="EMBL" id="CAK6961199.1"/>
    </source>
</evidence>
<protein>
    <submittedName>
        <fullName evidence="2">Unnamed protein product</fullName>
    </submittedName>
</protein>
<organism evidence="2 3">
    <name type="scientific">Scomber scombrus</name>
    <name type="common">Atlantic mackerel</name>
    <name type="synonym">Scomber vernalis</name>
    <dbReference type="NCBI Taxonomy" id="13677"/>
    <lineage>
        <taxon>Eukaryota</taxon>
        <taxon>Metazoa</taxon>
        <taxon>Chordata</taxon>
        <taxon>Craniata</taxon>
        <taxon>Vertebrata</taxon>
        <taxon>Euteleostomi</taxon>
        <taxon>Actinopterygii</taxon>
        <taxon>Neopterygii</taxon>
        <taxon>Teleostei</taxon>
        <taxon>Neoteleostei</taxon>
        <taxon>Acanthomorphata</taxon>
        <taxon>Pelagiaria</taxon>
        <taxon>Scombriformes</taxon>
        <taxon>Scombridae</taxon>
        <taxon>Scomber</taxon>
    </lineage>
</organism>
<keyword evidence="3" id="KW-1185">Reference proteome</keyword>
<dbReference type="EMBL" id="CAWUFR010000049">
    <property type="protein sequence ID" value="CAK6961199.1"/>
    <property type="molecule type" value="Genomic_DNA"/>
</dbReference>
<comment type="caution">
    <text evidence="2">The sequence shown here is derived from an EMBL/GenBank/DDBJ whole genome shotgun (WGS) entry which is preliminary data.</text>
</comment>
<feature type="region of interest" description="Disordered" evidence="1">
    <location>
        <begin position="13"/>
        <end position="110"/>
    </location>
</feature>
<accession>A0AAV1NQW9</accession>
<feature type="compositionally biased region" description="Basic and acidic residues" evidence="1">
    <location>
        <begin position="35"/>
        <end position="45"/>
    </location>
</feature>
<dbReference type="Proteomes" id="UP001314229">
    <property type="component" value="Unassembled WGS sequence"/>
</dbReference>
<evidence type="ECO:0000313" key="3">
    <source>
        <dbReference type="Proteomes" id="UP001314229"/>
    </source>
</evidence>
<gene>
    <name evidence="2" type="ORF">FSCOSCO3_A036806</name>
</gene>
<reference evidence="2 3" key="1">
    <citation type="submission" date="2024-01" db="EMBL/GenBank/DDBJ databases">
        <authorList>
            <person name="Alioto T."/>
            <person name="Alioto T."/>
            <person name="Gomez Garrido J."/>
        </authorList>
    </citation>
    <scope>NUCLEOTIDE SEQUENCE [LARGE SCALE GENOMIC DNA]</scope>
</reference>
<proteinExistence type="predicted"/>